<comment type="caution">
    <text evidence="3">The sequence shown here is derived from an EMBL/GenBank/DDBJ whole genome shotgun (WGS) entry which is preliminary data.</text>
</comment>
<dbReference type="PANTHER" id="PTHR32141:SF126">
    <property type="entry name" value="FBD DOMAIN-CONTAINING PROTEIN"/>
    <property type="match status" value="1"/>
</dbReference>
<feature type="region of interest" description="Disordered" evidence="1">
    <location>
        <begin position="357"/>
        <end position="376"/>
    </location>
</feature>
<evidence type="ECO:0000259" key="2">
    <source>
        <dbReference type="Pfam" id="PF00646"/>
    </source>
</evidence>
<dbReference type="InterPro" id="IPR036047">
    <property type="entry name" value="F-box-like_dom_sf"/>
</dbReference>
<reference evidence="3" key="1">
    <citation type="submission" date="2023-07" db="EMBL/GenBank/DDBJ databases">
        <title>A chromosome-level genome assembly of Lolium multiflorum.</title>
        <authorList>
            <person name="Chen Y."/>
            <person name="Copetti D."/>
            <person name="Kolliker R."/>
            <person name="Studer B."/>
        </authorList>
    </citation>
    <scope>NUCLEOTIDE SEQUENCE</scope>
    <source>
        <strain evidence="3">02402/16</strain>
        <tissue evidence="3">Leaf</tissue>
    </source>
</reference>
<protein>
    <recommendedName>
        <fullName evidence="2">F-box domain-containing protein</fullName>
    </recommendedName>
</protein>
<dbReference type="AlphaFoldDB" id="A0AAD8UVD0"/>
<name>A0AAD8UVD0_LOLMU</name>
<dbReference type="PANTHER" id="PTHR32141">
    <property type="match status" value="1"/>
</dbReference>
<feature type="compositionally biased region" description="Basic residues" evidence="1">
    <location>
        <begin position="361"/>
        <end position="376"/>
    </location>
</feature>
<sequence>MEEAAAAASAAAAAAKDAALSASAAAAAAAKDAAVAAATAKEATAAAKDAAVAASAAALNAEKAAATASAAALNAKEAAAVAMSAGEAAVAAREAAAAAMQASKKRKFNLIEDDQDTHTPESEEVDDVETGNVDDEGSVDLISRLPDAVLCSIVSLLPTKGAARTQAISRRWHPLWRSAPLNLVADFDSKSEGTIDLISKILSEHPGPARRFSFSLCISECSDKIEGWLNSRALDNLQELELTYYRLFDDREKLYRCHCPCSSSSSSSPKEKNQPYCAEVAVLDLAGEQRDLLHAVDAHQQASLPPSSLTRRRSSQNAAHDGAPCPASPMPGRPGGRRHLAGARHLQTPSAKLRVPVGPARRSRAHGYARGRRRASRPRRLGLCGPVYLIGRRWGAASPSVAVVEDRRKWGGESRGIRRRGGAGAVGDGKSGGGV</sequence>
<feature type="region of interest" description="Disordered" evidence="1">
    <location>
        <begin position="112"/>
        <end position="133"/>
    </location>
</feature>
<dbReference type="Proteomes" id="UP001231189">
    <property type="component" value="Unassembled WGS sequence"/>
</dbReference>
<feature type="compositionally biased region" description="Gly residues" evidence="1">
    <location>
        <begin position="422"/>
        <end position="435"/>
    </location>
</feature>
<evidence type="ECO:0000313" key="4">
    <source>
        <dbReference type="Proteomes" id="UP001231189"/>
    </source>
</evidence>
<dbReference type="Gene3D" id="1.20.1280.50">
    <property type="match status" value="1"/>
</dbReference>
<dbReference type="EMBL" id="JAUUTY010001914">
    <property type="protein sequence ID" value="KAK1551457.1"/>
    <property type="molecule type" value="Genomic_DNA"/>
</dbReference>
<dbReference type="Pfam" id="PF00646">
    <property type="entry name" value="F-box"/>
    <property type="match status" value="1"/>
</dbReference>
<proteinExistence type="predicted"/>
<feature type="region of interest" description="Disordered" evidence="1">
    <location>
        <begin position="411"/>
        <end position="435"/>
    </location>
</feature>
<dbReference type="InterPro" id="IPR055302">
    <property type="entry name" value="F-box_dom-containing"/>
</dbReference>
<feature type="domain" description="F-box" evidence="2">
    <location>
        <begin position="142"/>
        <end position="181"/>
    </location>
</feature>
<dbReference type="InterPro" id="IPR001810">
    <property type="entry name" value="F-box_dom"/>
</dbReference>
<keyword evidence="4" id="KW-1185">Reference proteome</keyword>
<organism evidence="3 4">
    <name type="scientific">Lolium multiflorum</name>
    <name type="common">Italian ryegrass</name>
    <name type="synonym">Lolium perenne subsp. multiflorum</name>
    <dbReference type="NCBI Taxonomy" id="4521"/>
    <lineage>
        <taxon>Eukaryota</taxon>
        <taxon>Viridiplantae</taxon>
        <taxon>Streptophyta</taxon>
        <taxon>Embryophyta</taxon>
        <taxon>Tracheophyta</taxon>
        <taxon>Spermatophyta</taxon>
        <taxon>Magnoliopsida</taxon>
        <taxon>Liliopsida</taxon>
        <taxon>Poales</taxon>
        <taxon>Poaceae</taxon>
        <taxon>BOP clade</taxon>
        <taxon>Pooideae</taxon>
        <taxon>Poodae</taxon>
        <taxon>Poeae</taxon>
        <taxon>Poeae Chloroplast Group 2 (Poeae type)</taxon>
        <taxon>Loliodinae</taxon>
        <taxon>Loliinae</taxon>
        <taxon>Lolium</taxon>
    </lineage>
</organism>
<dbReference type="InterPro" id="IPR053781">
    <property type="entry name" value="F-box_AtFBL13-like"/>
</dbReference>
<dbReference type="SUPFAM" id="SSF81383">
    <property type="entry name" value="F-box domain"/>
    <property type="match status" value="1"/>
</dbReference>
<evidence type="ECO:0000256" key="1">
    <source>
        <dbReference type="SAM" id="MobiDB-lite"/>
    </source>
</evidence>
<evidence type="ECO:0000313" key="3">
    <source>
        <dbReference type="EMBL" id="KAK1551457.1"/>
    </source>
</evidence>
<feature type="compositionally biased region" description="Acidic residues" evidence="1">
    <location>
        <begin position="122"/>
        <end position="133"/>
    </location>
</feature>
<accession>A0AAD8UVD0</accession>
<dbReference type="CDD" id="cd22160">
    <property type="entry name" value="F-box_AtFBL13-like"/>
    <property type="match status" value="1"/>
</dbReference>
<feature type="region of interest" description="Disordered" evidence="1">
    <location>
        <begin position="299"/>
        <end position="347"/>
    </location>
</feature>
<gene>
    <name evidence="3" type="ORF">QYE76_071941</name>
</gene>